<dbReference type="EMBL" id="CM056811">
    <property type="protein sequence ID" value="KAJ8635463.1"/>
    <property type="molecule type" value="Genomic_DNA"/>
</dbReference>
<protein>
    <submittedName>
        <fullName evidence="1">Uncharacterized protein</fullName>
    </submittedName>
</protein>
<evidence type="ECO:0000313" key="2">
    <source>
        <dbReference type="Proteomes" id="UP001234297"/>
    </source>
</evidence>
<evidence type="ECO:0000313" key="1">
    <source>
        <dbReference type="EMBL" id="KAJ8635463.1"/>
    </source>
</evidence>
<reference evidence="1 2" key="1">
    <citation type="journal article" date="2022" name="Hortic Res">
        <title>A haplotype resolved chromosomal level avocado genome allows analysis of novel avocado genes.</title>
        <authorList>
            <person name="Nath O."/>
            <person name="Fletcher S.J."/>
            <person name="Hayward A."/>
            <person name="Shaw L.M."/>
            <person name="Masouleh A.K."/>
            <person name="Furtado A."/>
            <person name="Henry R.J."/>
            <person name="Mitter N."/>
        </authorList>
    </citation>
    <scope>NUCLEOTIDE SEQUENCE [LARGE SCALE GENOMIC DNA]</scope>
    <source>
        <strain evidence="2">cv. Hass</strain>
    </source>
</reference>
<sequence>MRFISAPPSLDIKTIDGETKLVMRQSYSKIDDAQELQQREREKRIGNETARRKRDSSSERLDERGRDKTRDKEARCERKSGTERVRRSTIRFSIS</sequence>
<gene>
    <name evidence="1" type="ORF">MRB53_009730</name>
</gene>
<dbReference type="Proteomes" id="UP001234297">
    <property type="component" value="Chromosome 3"/>
</dbReference>
<comment type="caution">
    <text evidence="1">The sequence shown here is derived from an EMBL/GenBank/DDBJ whole genome shotgun (WGS) entry which is preliminary data.</text>
</comment>
<accession>A0ACC2LQK9</accession>
<keyword evidence="2" id="KW-1185">Reference proteome</keyword>
<organism evidence="1 2">
    <name type="scientific">Persea americana</name>
    <name type="common">Avocado</name>
    <dbReference type="NCBI Taxonomy" id="3435"/>
    <lineage>
        <taxon>Eukaryota</taxon>
        <taxon>Viridiplantae</taxon>
        <taxon>Streptophyta</taxon>
        <taxon>Embryophyta</taxon>
        <taxon>Tracheophyta</taxon>
        <taxon>Spermatophyta</taxon>
        <taxon>Magnoliopsida</taxon>
        <taxon>Magnoliidae</taxon>
        <taxon>Laurales</taxon>
        <taxon>Lauraceae</taxon>
        <taxon>Persea</taxon>
    </lineage>
</organism>
<proteinExistence type="predicted"/>
<name>A0ACC2LQK9_PERAE</name>